<feature type="compositionally biased region" description="Basic residues" evidence="1">
    <location>
        <begin position="528"/>
        <end position="547"/>
    </location>
</feature>
<dbReference type="Gene3D" id="2.60.40.10">
    <property type="entry name" value="Immunoglobulins"/>
    <property type="match status" value="1"/>
</dbReference>
<evidence type="ECO:0000256" key="2">
    <source>
        <dbReference type="SAM" id="Phobius"/>
    </source>
</evidence>
<feature type="transmembrane region" description="Helical" evidence="2">
    <location>
        <begin position="502"/>
        <end position="523"/>
    </location>
</feature>
<keyword evidence="2" id="KW-0472">Membrane</keyword>
<evidence type="ECO:0000313" key="4">
    <source>
        <dbReference type="EMBL" id="HIU47513.1"/>
    </source>
</evidence>
<dbReference type="InterPro" id="IPR013783">
    <property type="entry name" value="Ig-like_fold"/>
</dbReference>
<dbReference type="PANTHER" id="PTHR34819">
    <property type="entry name" value="LARGE CYSTEINE-RICH PERIPLASMIC PROTEIN OMCB"/>
    <property type="match status" value="1"/>
</dbReference>
<name>A0A9D1S5T6_9FIRM</name>
<comment type="caution">
    <text evidence="4">The sequence shown here is derived from an EMBL/GenBank/DDBJ whole genome shotgun (WGS) entry which is preliminary data.</text>
</comment>
<dbReference type="NCBIfam" id="TIGR01451">
    <property type="entry name" value="B_ant_repeat"/>
    <property type="match status" value="1"/>
</dbReference>
<keyword evidence="2" id="KW-0812">Transmembrane</keyword>
<reference evidence="4" key="1">
    <citation type="submission" date="2020-10" db="EMBL/GenBank/DDBJ databases">
        <authorList>
            <person name="Gilroy R."/>
        </authorList>
    </citation>
    <scope>NUCLEOTIDE SEQUENCE</scope>
    <source>
        <strain evidence="4">ChiSxjej2B14-8506</strain>
    </source>
</reference>
<dbReference type="AlphaFoldDB" id="A0A9D1S5T6"/>
<evidence type="ECO:0000313" key="5">
    <source>
        <dbReference type="Proteomes" id="UP000824123"/>
    </source>
</evidence>
<organism evidence="4 5">
    <name type="scientific">Candidatus Fimadaptatus faecigallinarum</name>
    <dbReference type="NCBI Taxonomy" id="2840814"/>
    <lineage>
        <taxon>Bacteria</taxon>
        <taxon>Bacillati</taxon>
        <taxon>Bacillota</taxon>
        <taxon>Clostridia</taxon>
        <taxon>Eubacteriales</taxon>
        <taxon>Candidatus Fimadaptatus</taxon>
    </lineage>
</organism>
<dbReference type="Pfam" id="PF24346">
    <property type="entry name" value="DUF7507"/>
    <property type="match status" value="1"/>
</dbReference>
<feature type="compositionally biased region" description="Basic and acidic residues" evidence="1">
    <location>
        <begin position="578"/>
        <end position="587"/>
    </location>
</feature>
<gene>
    <name evidence="4" type="ORF">IAC59_09710</name>
</gene>
<proteinExistence type="predicted"/>
<dbReference type="InterPro" id="IPR047589">
    <property type="entry name" value="DUF11_rpt"/>
</dbReference>
<dbReference type="EMBL" id="DVNK01000058">
    <property type="protein sequence ID" value="HIU47513.1"/>
    <property type="molecule type" value="Genomic_DNA"/>
</dbReference>
<feature type="domain" description="DUF7507" evidence="3">
    <location>
        <begin position="163"/>
        <end position="258"/>
    </location>
</feature>
<evidence type="ECO:0000256" key="1">
    <source>
        <dbReference type="SAM" id="MobiDB-lite"/>
    </source>
</evidence>
<accession>A0A9D1S5T6</accession>
<dbReference type="InterPro" id="IPR051172">
    <property type="entry name" value="Chlamydia_OmcB"/>
</dbReference>
<reference evidence="4" key="2">
    <citation type="journal article" date="2021" name="PeerJ">
        <title>Extensive microbial diversity within the chicken gut microbiome revealed by metagenomics and culture.</title>
        <authorList>
            <person name="Gilroy R."/>
            <person name="Ravi A."/>
            <person name="Getino M."/>
            <person name="Pursley I."/>
            <person name="Horton D.L."/>
            <person name="Alikhan N.F."/>
            <person name="Baker D."/>
            <person name="Gharbi K."/>
            <person name="Hall N."/>
            <person name="Watson M."/>
            <person name="Adriaenssens E.M."/>
            <person name="Foster-Nyarko E."/>
            <person name="Jarju S."/>
            <person name="Secka A."/>
            <person name="Antonio M."/>
            <person name="Oren A."/>
            <person name="Chaudhuri R.R."/>
            <person name="La Ragione R."/>
            <person name="Hildebrand F."/>
            <person name="Pallen M.J."/>
        </authorList>
    </citation>
    <scope>NUCLEOTIDE SEQUENCE</scope>
    <source>
        <strain evidence="4">ChiSxjej2B14-8506</strain>
    </source>
</reference>
<feature type="region of interest" description="Disordered" evidence="1">
    <location>
        <begin position="526"/>
        <end position="599"/>
    </location>
</feature>
<protein>
    <recommendedName>
        <fullName evidence="3">DUF7507 domain-containing protein</fullName>
    </recommendedName>
</protein>
<dbReference type="PANTHER" id="PTHR34819:SF5">
    <property type="entry name" value="CONSERVED REPEAT DOMAIN PROTEIN"/>
    <property type="match status" value="1"/>
</dbReference>
<dbReference type="Proteomes" id="UP000824123">
    <property type="component" value="Unassembled WGS sequence"/>
</dbReference>
<sequence length="599" mass="63900">MAMHDGHGGMLGVFMALVALMALSLCAPALGAPAGIVANALEAAALEEQEQYDPLEATLTLDTDELTVAGSYQARVELINQGDDVIGDVTLSDDAGNVLWGPYDLDLSERKTWSGEIEVTDAMLDAGEARVNVTYVLAKGDPLYEQQRKKPVAVSVERVSMRPDLEFSRSQSMTYAQPGQRVTLTYTVKNTGNVPLVDISITDSLFGEVGTLDKLGVDEKKTFTKRVTVGSTALTSAPSVSYSYEGSQDIVQKDIAASSIKIAQPSLEVVLESDATLVNPGDTVMLRCKLINNGNVGYRKIQLSDQVLGDLGFIDDLRAGNDTVYAKSVRIQSRTTFKFTITAKDTTGSDVTAVSNSLTIDVVSETDEAGLTLSAQADKTAVYSGDTVTFTLLLSNGGSSDITGIDVMERTRGAITHVDTLRAGESMPITAQYTVTGYEMFTFVATMTQSDGATREAIAGPITISLGAATPSPAPTPTPVPTPAATMSPTTLRAYDSAINRVLTYILAAAVCLVIVLLVVVSANRARDQKRRSAARGRSARQGKRGGPRSGPRHAVPPEAHEDDDVKVYVPTRRAHADRHPPHDEPAVPRSRPGKHSRR</sequence>
<dbReference type="InterPro" id="IPR055354">
    <property type="entry name" value="DUF7507"/>
</dbReference>
<keyword evidence="2" id="KW-1133">Transmembrane helix</keyword>
<evidence type="ECO:0000259" key="3">
    <source>
        <dbReference type="Pfam" id="PF24346"/>
    </source>
</evidence>